<gene>
    <name evidence="3" type="primary">arnC_5</name>
    <name evidence="3" type="ORF">L21_1909</name>
</gene>
<dbReference type="Pfam" id="PF00535">
    <property type="entry name" value="Glycos_transf_2"/>
    <property type="match status" value="1"/>
</dbReference>
<dbReference type="GO" id="GO:0099621">
    <property type="term" value="F:undecaprenyl-phosphate 4-deoxy-4-formamido-L-arabinose transferase activity"/>
    <property type="evidence" value="ECO:0007669"/>
    <property type="project" value="UniProtKB-EC"/>
</dbReference>
<proteinExistence type="predicted"/>
<dbReference type="Proteomes" id="UP000184671">
    <property type="component" value="Unassembled WGS sequence"/>
</dbReference>
<protein>
    <submittedName>
        <fullName evidence="3">Undecaprenyl-phosphate 4-deoxy-4-formamido-L-arabinose transferase</fullName>
        <ecNumber evidence="3">2.4.2.53</ecNumber>
    </submittedName>
</protein>
<dbReference type="STRING" id="118126.L21_1909"/>
<evidence type="ECO:0000259" key="2">
    <source>
        <dbReference type="Pfam" id="PF00535"/>
    </source>
</evidence>
<dbReference type="RefSeq" id="WP_256712915.1">
    <property type="nucleotide sequence ID" value="NZ_FMID01000045.1"/>
</dbReference>
<dbReference type="AlphaFoldDB" id="A0A1M4MM57"/>
<feature type="transmembrane region" description="Helical" evidence="1">
    <location>
        <begin position="359"/>
        <end position="380"/>
    </location>
</feature>
<keyword evidence="1" id="KW-0812">Transmembrane</keyword>
<feature type="transmembrane region" description="Helical" evidence="1">
    <location>
        <begin position="320"/>
        <end position="339"/>
    </location>
</feature>
<accession>A0A1M4MM57</accession>
<organism evidence="3 4">
    <name type="scientific">Methanoculleus chikugoensis</name>
    <dbReference type="NCBI Taxonomy" id="118126"/>
    <lineage>
        <taxon>Archaea</taxon>
        <taxon>Methanobacteriati</taxon>
        <taxon>Methanobacteriota</taxon>
        <taxon>Stenosarchaea group</taxon>
        <taxon>Methanomicrobia</taxon>
        <taxon>Methanomicrobiales</taxon>
        <taxon>Methanomicrobiaceae</taxon>
        <taxon>Methanoculleus</taxon>
    </lineage>
</organism>
<keyword evidence="1" id="KW-1133">Transmembrane helix</keyword>
<dbReference type="CDD" id="cd04179">
    <property type="entry name" value="DPM_DPG-synthase_like"/>
    <property type="match status" value="1"/>
</dbReference>
<dbReference type="EC" id="2.4.2.53" evidence="3"/>
<dbReference type="InterPro" id="IPR001173">
    <property type="entry name" value="Glyco_trans_2-like"/>
</dbReference>
<reference evidence="3 4" key="1">
    <citation type="submission" date="2016-08" db="EMBL/GenBank/DDBJ databases">
        <authorList>
            <person name="Seilhamer J.J."/>
        </authorList>
    </citation>
    <scope>NUCLEOTIDE SEQUENCE [LARGE SCALE GENOMIC DNA]</scope>
    <source>
        <strain evidence="3">L21-II-0</strain>
    </source>
</reference>
<feature type="domain" description="Glycosyltransferase 2-like" evidence="2">
    <location>
        <begin position="104"/>
        <end position="219"/>
    </location>
</feature>
<evidence type="ECO:0000313" key="3">
    <source>
        <dbReference type="EMBL" id="SCL75989.1"/>
    </source>
</evidence>
<evidence type="ECO:0000313" key="4">
    <source>
        <dbReference type="Proteomes" id="UP000184671"/>
    </source>
</evidence>
<dbReference type="PANTHER" id="PTHR48090:SF7">
    <property type="entry name" value="RFBJ PROTEIN"/>
    <property type="match status" value="1"/>
</dbReference>
<dbReference type="EMBL" id="FMID01000045">
    <property type="protein sequence ID" value="SCL75989.1"/>
    <property type="molecule type" value="Genomic_DNA"/>
</dbReference>
<name>A0A1M4MM57_9EURY</name>
<dbReference type="Gene3D" id="3.90.550.10">
    <property type="entry name" value="Spore Coat Polysaccharide Biosynthesis Protein SpsA, Chain A"/>
    <property type="match status" value="1"/>
</dbReference>
<sequence>MYDKDPVRARQPAHLEGWFAEETTVPLPQYLDAERDRWIDRHIPRSIGQESVIDVPALRCEVQEQVNPLRTPAAPGNRRVVSETTEGSAVVSRRASRMRTLAAVPCFDEEVAIGSVVLRARQHVDEVLVIDDGCTDNTAKVARDAGATVISHGTQKGKGQGIKSALKYAVDHDYDCLVFMDGDGQHDPGEIPLLVEQIRADAADLVIGFRTFDQMPLYRRFGRAVLDIVSSNGSAITDSQCGFRALNRKTMESMIGTLRMDDFSTESEMLQIAQERRLRIGETPINCRYGDFDTSTKNPLSHGVEVLGSIFWLAVERKPLLHIGLPGIVAMFAGIYFFLQFLRGFSETGLVPIEQGMLASLFLIPGTVALMLGLALALVARMRK</sequence>
<keyword evidence="3" id="KW-0808">Transferase</keyword>
<dbReference type="SUPFAM" id="SSF53448">
    <property type="entry name" value="Nucleotide-diphospho-sugar transferases"/>
    <property type="match status" value="1"/>
</dbReference>
<keyword evidence="3" id="KW-0328">Glycosyltransferase</keyword>
<dbReference type="InterPro" id="IPR029044">
    <property type="entry name" value="Nucleotide-diphossugar_trans"/>
</dbReference>
<evidence type="ECO:0000256" key="1">
    <source>
        <dbReference type="SAM" id="Phobius"/>
    </source>
</evidence>
<dbReference type="InterPro" id="IPR050256">
    <property type="entry name" value="Glycosyltransferase_2"/>
</dbReference>
<dbReference type="PANTHER" id="PTHR48090">
    <property type="entry name" value="UNDECAPRENYL-PHOSPHATE 4-DEOXY-4-FORMAMIDO-L-ARABINOSE TRANSFERASE-RELATED"/>
    <property type="match status" value="1"/>
</dbReference>
<keyword evidence="1" id="KW-0472">Membrane</keyword>